<keyword evidence="2" id="KW-0418">Kinase</keyword>
<evidence type="ECO:0000256" key="1">
    <source>
        <dbReference type="ARBA" id="ARBA00006479"/>
    </source>
</evidence>
<proteinExistence type="inferred from homology"/>
<dbReference type="GO" id="GO:0016301">
    <property type="term" value="F:kinase activity"/>
    <property type="evidence" value="ECO:0007669"/>
    <property type="project" value="UniProtKB-KW"/>
</dbReference>
<evidence type="ECO:0000313" key="4">
    <source>
        <dbReference type="Proteomes" id="UP000232149"/>
    </source>
</evidence>
<dbReference type="InterPro" id="IPR043129">
    <property type="entry name" value="ATPase_NBD"/>
</dbReference>
<dbReference type="PANTHER" id="PTHR18964:SF149">
    <property type="entry name" value="BIFUNCTIONAL UDP-N-ACETYLGLUCOSAMINE 2-EPIMERASE_N-ACETYLMANNOSAMINE KINASE"/>
    <property type="match status" value="1"/>
</dbReference>
<dbReference type="PANTHER" id="PTHR18964">
    <property type="entry name" value="ROK (REPRESSOR, ORF, KINASE) FAMILY"/>
    <property type="match status" value="1"/>
</dbReference>
<dbReference type="RefSeq" id="WP_100785712.1">
    <property type="nucleotide sequence ID" value="NZ_NPDU01000001.1"/>
</dbReference>
<dbReference type="EMBL" id="NPDV01000008">
    <property type="protein sequence ID" value="PJZ53235.1"/>
    <property type="molecule type" value="Genomic_DNA"/>
</dbReference>
<dbReference type="AlphaFoldDB" id="A0A2M9YNX6"/>
<name>A0A2M9YNX6_9LEPT</name>
<dbReference type="EMBL" id="NPDU01000001">
    <property type="protein sequence ID" value="PJZ63957.1"/>
    <property type="molecule type" value="Genomic_DNA"/>
</dbReference>
<comment type="similarity">
    <text evidence="1">Belongs to the ROK (NagC/XylR) family.</text>
</comment>
<keyword evidence="2" id="KW-0808">Transferase</keyword>
<evidence type="ECO:0000313" key="3">
    <source>
        <dbReference type="EMBL" id="PJZ63957.1"/>
    </source>
</evidence>
<dbReference type="Pfam" id="PF00480">
    <property type="entry name" value="ROK"/>
    <property type="match status" value="1"/>
</dbReference>
<dbReference type="Proteomes" id="UP000232149">
    <property type="component" value="Unassembled WGS sequence"/>
</dbReference>
<gene>
    <name evidence="3" type="ORF">CH376_00595</name>
    <name evidence="2" type="ORF">CH380_10515</name>
</gene>
<dbReference type="Proteomes" id="UP000232188">
    <property type="component" value="Unassembled WGS sequence"/>
</dbReference>
<evidence type="ECO:0000313" key="5">
    <source>
        <dbReference type="Proteomes" id="UP000232188"/>
    </source>
</evidence>
<dbReference type="InterPro" id="IPR000600">
    <property type="entry name" value="ROK"/>
</dbReference>
<sequence>MKSYLGIDIGAGSIKASLVDTGGNILKQTSRNTGVETTEKEFLDSLVNIVSELEDSSLVAVGIGSPGPIDTENGILIESANLPLLKDVALVAHLKKNFKLPVYYNNDANLAALGEFRFGLGKGSGNLMILTLGTGLGGGWVYQGKLFNGYRGSGMEAGHVTYLPGGSLCGCGQRGCTEAYFSASGFLNRYRETSGAQLSGAEEFFEKVRTADRIATTLLNEGIDALSQLCRTLIHTVNPEKIVFTGGLVKSWDLYGDVLKEKIHGLVFPIFRTYTQILPGGNVAGALGAAALCMENHE</sequence>
<accession>A0A2M9YNX6</accession>
<evidence type="ECO:0000313" key="2">
    <source>
        <dbReference type="EMBL" id="PJZ53235.1"/>
    </source>
</evidence>
<comment type="caution">
    <text evidence="2">The sequence shown here is derived from an EMBL/GenBank/DDBJ whole genome shotgun (WGS) entry which is preliminary data.</text>
</comment>
<dbReference type="Gene3D" id="3.30.420.40">
    <property type="match status" value="2"/>
</dbReference>
<dbReference type="SUPFAM" id="SSF53067">
    <property type="entry name" value="Actin-like ATPase domain"/>
    <property type="match status" value="1"/>
</dbReference>
<organism evidence="2 5">
    <name type="scientific">Leptospira adleri</name>
    <dbReference type="NCBI Taxonomy" id="2023186"/>
    <lineage>
        <taxon>Bacteria</taxon>
        <taxon>Pseudomonadati</taxon>
        <taxon>Spirochaetota</taxon>
        <taxon>Spirochaetia</taxon>
        <taxon>Leptospirales</taxon>
        <taxon>Leptospiraceae</taxon>
        <taxon>Leptospira</taxon>
    </lineage>
</organism>
<keyword evidence="4" id="KW-1185">Reference proteome</keyword>
<protein>
    <submittedName>
        <fullName evidence="2">Glucose kinase</fullName>
    </submittedName>
</protein>
<reference evidence="4 5" key="1">
    <citation type="submission" date="2017-07" db="EMBL/GenBank/DDBJ databases">
        <title>Leptospira spp. isolated from tropical soils.</title>
        <authorList>
            <person name="Thibeaux R."/>
            <person name="Iraola G."/>
            <person name="Ferres I."/>
            <person name="Bierque E."/>
            <person name="Girault D."/>
            <person name="Soupe-Gilbert M.-E."/>
            <person name="Picardeau M."/>
            <person name="Goarant C."/>
        </authorList>
    </citation>
    <scope>NUCLEOTIDE SEQUENCE [LARGE SCALE GENOMIC DNA]</scope>
    <source>
        <strain evidence="2 5">FH2-B-C1</strain>
        <strain evidence="3 4">FH2-B-D1</strain>
    </source>
</reference>